<evidence type="ECO:0000256" key="1">
    <source>
        <dbReference type="SAM" id="MobiDB-lite"/>
    </source>
</evidence>
<dbReference type="PATRIC" id="fig|206506.3.peg.1215"/>
<sequence length="678" mass="75134">MQHFKLSALACAVLLVTACGGSNDKDDTSGVTQPGEEQEEFTREGASLNDIVKGAAGYGVPEGAEIPVTVMGQMKYFFDRIAAEGVDMEMNLGDGTASVKVLDPNTGDQFLPGKVALGLSHVLIDMKKNQDPDYEHYLEVYRSITATMMSRKPGSSEYLYDNKSFGEYFYLLALNRLRDAGMLDEVFDAGMLATLQERLTYRDLFTGDPASYNLNAASNYYAVAYAIAGLRDRLGWGNDPVTGRDDILKKLQEHYRARSSEGFSDETDGDGRFDRYSVLLIAEVAQRSMEMDNSDAFSEEMKGWLRKSVDLILPQLNTDGIGFIYGRSIGPYGDTAFAEILTAAARMGVLREDEMEMAYAIVQAVAQRYMTFWYDEESHSVNMWVKGRGTDSYRATRRVLGENLSLAHHLIYINERWRELGYNDKRPMSHADLQRLLDQRQPRFLVSHYDRSEEGYVRAIITVRDGTRSFNINLVNGASSYWKTTPYFPIPYSSGLVSGTADVGYPQLTPRLTIAGSTWAPLTYYRNLSVAQEGDVVTVSYDTDGLDSLSSQKRNAAVSVRTTYTFVPGQVSRRDVYTANQAVTVSALQSDFGSYSAAEGASWSTTAPHVATYAQGAVTQYSTQGFETCSLAPFGNRANALSPVGMLESNYSCRISTAMQWAAGSSFETGWDMTYQAQ</sequence>
<dbReference type="EMBL" id="LBNE01000002">
    <property type="protein sequence ID" value="KKO72532.1"/>
    <property type="molecule type" value="Genomic_DNA"/>
</dbReference>
<evidence type="ECO:0000313" key="3">
    <source>
        <dbReference type="EMBL" id="KKO72532.1"/>
    </source>
</evidence>
<feature type="chain" id="PRO_5007908772" evidence="2">
    <location>
        <begin position="22"/>
        <end position="678"/>
    </location>
</feature>
<reference evidence="3 4" key="1">
    <citation type="submission" date="2015-04" db="EMBL/GenBank/DDBJ databases">
        <title>Genome sequence of Kerstersia gyiorum CG1.</title>
        <authorList>
            <person name="Greninger A.L."/>
            <person name="Kozyreva V."/>
            <person name="Chaturvedi V."/>
        </authorList>
    </citation>
    <scope>NUCLEOTIDE SEQUENCE [LARGE SCALE GENOMIC DNA]</scope>
    <source>
        <strain evidence="3 4">CG1</strain>
    </source>
</reference>
<feature type="signal peptide" evidence="2">
    <location>
        <begin position="1"/>
        <end position="21"/>
    </location>
</feature>
<dbReference type="AlphaFoldDB" id="A0A171KUG5"/>
<comment type="caution">
    <text evidence="3">The sequence shown here is derived from an EMBL/GenBank/DDBJ whole genome shotgun (WGS) entry which is preliminary data.</text>
</comment>
<keyword evidence="2" id="KW-0732">Signal</keyword>
<evidence type="ECO:0000256" key="2">
    <source>
        <dbReference type="SAM" id="SignalP"/>
    </source>
</evidence>
<organism evidence="3 4">
    <name type="scientific">Kerstersia gyiorum</name>
    <dbReference type="NCBI Taxonomy" id="206506"/>
    <lineage>
        <taxon>Bacteria</taxon>
        <taxon>Pseudomonadati</taxon>
        <taxon>Pseudomonadota</taxon>
        <taxon>Betaproteobacteria</taxon>
        <taxon>Burkholderiales</taxon>
        <taxon>Alcaligenaceae</taxon>
        <taxon>Kerstersia</taxon>
    </lineage>
</organism>
<dbReference type="RefSeq" id="WP_068368701.1">
    <property type="nucleotide sequence ID" value="NZ_LBNE01000002.1"/>
</dbReference>
<dbReference type="Proteomes" id="UP000078084">
    <property type="component" value="Unassembled WGS sequence"/>
</dbReference>
<evidence type="ECO:0000313" key="4">
    <source>
        <dbReference type="Proteomes" id="UP000078084"/>
    </source>
</evidence>
<name>A0A171KUG5_9BURK</name>
<dbReference type="PROSITE" id="PS51257">
    <property type="entry name" value="PROKAR_LIPOPROTEIN"/>
    <property type="match status" value="1"/>
</dbReference>
<keyword evidence="4" id="KW-1185">Reference proteome</keyword>
<feature type="region of interest" description="Disordered" evidence="1">
    <location>
        <begin position="24"/>
        <end position="43"/>
    </location>
</feature>
<gene>
    <name evidence="3" type="ORF">AAV32_05685</name>
</gene>
<accession>A0A171KUG5</accession>
<proteinExistence type="predicted"/>
<protein>
    <submittedName>
        <fullName evidence="3">Uncharacterized protein</fullName>
    </submittedName>
</protein>